<proteinExistence type="predicted"/>
<evidence type="ECO:0000313" key="1">
    <source>
        <dbReference type="EMBL" id="OTG02041.1"/>
    </source>
</evidence>
<evidence type="ECO:0000313" key="2">
    <source>
        <dbReference type="Proteomes" id="UP000215914"/>
    </source>
</evidence>
<keyword evidence="2" id="KW-1185">Reference proteome</keyword>
<dbReference type="Proteomes" id="UP000215914">
    <property type="component" value="Chromosome 13"/>
</dbReference>
<gene>
    <name evidence="1" type="ORF">HannXRQ_Chr13g0408611</name>
</gene>
<dbReference type="InParanoid" id="A0A251SWW1"/>
<accession>A0A251SWW1</accession>
<sequence>MGTCVRLRLKHVIRRTILTVEVSTSYLRVIESKLPFLDPLCCYVMIVGAYYT</sequence>
<dbReference type="EMBL" id="CM007902">
    <property type="protein sequence ID" value="OTG02041.1"/>
    <property type="molecule type" value="Genomic_DNA"/>
</dbReference>
<protein>
    <submittedName>
        <fullName evidence="1">Uncharacterized protein</fullName>
    </submittedName>
</protein>
<reference evidence="2" key="1">
    <citation type="journal article" date="2017" name="Nature">
        <title>The sunflower genome provides insights into oil metabolism, flowering and Asterid evolution.</title>
        <authorList>
            <person name="Badouin H."/>
            <person name="Gouzy J."/>
            <person name="Grassa C.J."/>
            <person name="Murat F."/>
            <person name="Staton S.E."/>
            <person name="Cottret L."/>
            <person name="Lelandais-Briere C."/>
            <person name="Owens G.L."/>
            <person name="Carrere S."/>
            <person name="Mayjonade B."/>
            <person name="Legrand L."/>
            <person name="Gill N."/>
            <person name="Kane N.C."/>
            <person name="Bowers J.E."/>
            <person name="Hubner S."/>
            <person name="Bellec A."/>
            <person name="Berard A."/>
            <person name="Berges H."/>
            <person name="Blanchet N."/>
            <person name="Boniface M.C."/>
            <person name="Brunel D."/>
            <person name="Catrice O."/>
            <person name="Chaidir N."/>
            <person name="Claudel C."/>
            <person name="Donnadieu C."/>
            <person name="Faraut T."/>
            <person name="Fievet G."/>
            <person name="Helmstetter N."/>
            <person name="King M."/>
            <person name="Knapp S.J."/>
            <person name="Lai Z."/>
            <person name="Le Paslier M.C."/>
            <person name="Lippi Y."/>
            <person name="Lorenzon L."/>
            <person name="Mandel J.R."/>
            <person name="Marage G."/>
            <person name="Marchand G."/>
            <person name="Marquand E."/>
            <person name="Bret-Mestries E."/>
            <person name="Morien E."/>
            <person name="Nambeesan S."/>
            <person name="Nguyen T."/>
            <person name="Pegot-Espagnet P."/>
            <person name="Pouilly N."/>
            <person name="Raftis F."/>
            <person name="Sallet E."/>
            <person name="Schiex T."/>
            <person name="Thomas J."/>
            <person name="Vandecasteele C."/>
            <person name="Vares D."/>
            <person name="Vear F."/>
            <person name="Vautrin S."/>
            <person name="Crespi M."/>
            <person name="Mangin B."/>
            <person name="Burke J.M."/>
            <person name="Salse J."/>
            <person name="Munos S."/>
            <person name="Vincourt P."/>
            <person name="Rieseberg L.H."/>
            <person name="Langlade N.B."/>
        </authorList>
    </citation>
    <scope>NUCLEOTIDE SEQUENCE [LARGE SCALE GENOMIC DNA]</scope>
    <source>
        <strain evidence="2">cv. SF193</strain>
    </source>
</reference>
<organism evidence="1 2">
    <name type="scientific">Helianthus annuus</name>
    <name type="common">Common sunflower</name>
    <dbReference type="NCBI Taxonomy" id="4232"/>
    <lineage>
        <taxon>Eukaryota</taxon>
        <taxon>Viridiplantae</taxon>
        <taxon>Streptophyta</taxon>
        <taxon>Embryophyta</taxon>
        <taxon>Tracheophyta</taxon>
        <taxon>Spermatophyta</taxon>
        <taxon>Magnoliopsida</taxon>
        <taxon>eudicotyledons</taxon>
        <taxon>Gunneridae</taxon>
        <taxon>Pentapetalae</taxon>
        <taxon>asterids</taxon>
        <taxon>campanulids</taxon>
        <taxon>Asterales</taxon>
        <taxon>Asteraceae</taxon>
        <taxon>Asteroideae</taxon>
        <taxon>Heliantheae alliance</taxon>
        <taxon>Heliantheae</taxon>
        <taxon>Helianthus</taxon>
    </lineage>
</organism>
<name>A0A251SWW1_HELAN</name>
<dbReference type="AlphaFoldDB" id="A0A251SWW1"/>